<organism evidence="2 3">
    <name type="scientific">Geosmithia morbida</name>
    <dbReference type="NCBI Taxonomy" id="1094350"/>
    <lineage>
        <taxon>Eukaryota</taxon>
        <taxon>Fungi</taxon>
        <taxon>Dikarya</taxon>
        <taxon>Ascomycota</taxon>
        <taxon>Pezizomycotina</taxon>
        <taxon>Sordariomycetes</taxon>
        <taxon>Hypocreomycetidae</taxon>
        <taxon>Hypocreales</taxon>
        <taxon>Bionectriaceae</taxon>
        <taxon>Geosmithia</taxon>
    </lineage>
</organism>
<keyword evidence="3" id="KW-1185">Reference proteome</keyword>
<gene>
    <name evidence="2" type="ORF">GMORB2_5093</name>
</gene>
<dbReference type="GeneID" id="55971321"/>
<proteinExistence type="predicted"/>
<accession>A0A9P5D307</accession>
<dbReference type="GO" id="GO:0061640">
    <property type="term" value="P:cytoskeleton-dependent cytokinesis"/>
    <property type="evidence" value="ECO:0007669"/>
    <property type="project" value="InterPro"/>
</dbReference>
<dbReference type="RefSeq" id="XP_035323079.1">
    <property type="nucleotide sequence ID" value="XM_035467067.1"/>
</dbReference>
<feature type="coiled-coil region" evidence="1">
    <location>
        <begin position="157"/>
        <end position="184"/>
    </location>
</feature>
<evidence type="ECO:0000313" key="3">
    <source>
        <dbReference type="Proteomes" id="UP000749293"/>
    </source>
</evidence>
<dbReference type="OrthoDB" id="5403729at2759"/>
<reference evidence="2" key="1">
    <citation type="submission" date="2020-03" db="EMBL/GenBank/DDBJ databases">
        <title>Site-based positive gene gene selection in Geosmithia morbida across the United States reveals a broad range of putative effectors and factors for local host and environmental adapation.</title>
        <authorList>
            <person name="Onufrak A."/>
            <person name="Murdoch R.W."/>
            <person name="Gazis R."/>
            <person name="Huff M."/>
            <person name="Staton M."/>
            <person name="Klingeman W."/>
            <person name="Hadziabdic D."/>
        </authorList>
    </citation>
    <scope>NUCLEOTIDE SEQUENCE</scope>
    <source>
        <strain evidence="2">1262</strain>
    </source>
</reference>
<dbReference type="GO" id="GO:0005869">
    <property type="term" value="C:dynactin complex"/>
    <property type="evidence" value="ECO:0007669"/>
    <property type="project" value="InterPro"/>
</dbReference>
<dbReference type="Proteomes" id="UP000749293">
    <property type="component" value="Unassembled WGS sequence"/>
</dbReference>
<comment type="caution">
    <text evidence="2">The sequence shown here is derived from an EMBL/GenBank/DDBJ whole genome shotgun (WGS) entry which is preliminary data.</text>
</comment>
<dbReference type="EMBL" id="JAANYQ010000004">
    <property type="protein sequence ID" value="KAF4124427.1"/>
    <property type="molecule type" value="Genomic_DNA"/>
</dbReference>
<dbReference type="InterPro" id="IPR009991">
    <property type="entry name" value="DCTN3"/>
</dbReference>
<evidence type="ECO:0000313" key="2">
    <source>
        <dbReference type="EMBL" id="KAF4124427.1"/>
    </source>
</evidence>
<name>A0A9P5D307_9HYPO</name>
<evidence type="ECO:0000256" key="1">
    <source>
        <dbReference type="SAM" id="Coils"/>
    </source>
</evidence>
<sequence length="184" mass="20248">MLRIEHLLYGQTGTPSLTPDEPAAAQVASLEKRFSVLTSHIRVYADLLKIYKSHPDFFHASPTAEPPSQLPADAVQAIVLSSASSFHSTLSYLTAIKDCTVPDPAESASLIAQTDRMRALKATQMAQAAEVAELRARSERLIRTWYEASFLPDAQALADLEGRMSMAERGVRRAEHEREAAKEL</sequence>
<dbReference type="AlphaFoldDB" id="A0A9P5D307"/>
<keyword evidence="1" id="KW-0175">Coiled coil</keyword>
<protein>
    <submittedName>
        <fullName evidence="2">Nuclear distribution protein</fullName>
    </submittedName>
</protein>
<dbReference type="Pfam" id="PF07426">
    <property type="entry name" value="Dynactin_p22"/>
    <property type="match status" value="1"/>
</dbReference>